<dbReference type="PANTHER" id="PTHR36222:SF1">
    <property type="entry name" value="SERINE PROTEASE INHIBITOR RV3364C"/>
    <property type="match status" value="1"/>
</dbReference>
<evidence type="ECO:0000313" key="2">
    <source>
        <dbReference type="EMBL" id="QFR01012.1"/>
    </source>
</evidence>
<dbReference type="KEGG" id="sphv:F9278_37960"/>
<evidence type="ECO:0000259" key="1">
    <source>
        <dbReference type="SMART" id="SM00960"/>
    </source>
</evidence>
<gene>
    <name evidence="2" type="ORF">F9278_37960</name>
</gene>
<dbReference type="SUPFAM" id="SSF103196">
    <property type="entry name" value="Roadblock/LC7 domain"/>
    <property type="match status" value="1"/>
</dbReference>
<dbReference type="Proteomes" id="UP000327294">
    <property type="component" value="Chromosome"/>
</dbReference>
<dbReference type="InterPro" id="IPR053141">
    <property type="entry name" value="Mycobact_SerProt_Inhib_Rv3364c"/>
</dbReference>
<dbReference type="Gene3D" id="3.30.450.30">
    <property type="entry name" value="Dynein light chain 2a, cytoplasmic"/>
    <property type="match status" value="1"/>
</dbReference>
<organism evidence="2 3">
    <name type="scientific">Streptomyces phaeolivaceus</name>
    <dbReference type="NCBI Taxonomy" id="2653200"/>
    <lineage>
        <taxon>Bacteria</taxon>
        <taxon>Bacillati</taxon>
        <taxon>Actinomycetota</taxon>
        <taxon>Actinomycetes</taxon>
        <taxon>Kitasatosporales</taxon>
        <taxon>Streptomycetaceae</taxon>
        <taxon>Streptomyces</taxon>
    </lineage>
</organism>
<dbReference type="Pfam" id="PF03259">
    <property type="entry name" value="Robl_LC7"/>
    <property type="match status" value="1"/>
</dbReference>
<dbReference type="InterPro" id="IPR004942">
    <property type="entry name" value="Roadblock/LAMTOR2_dom"/>
</dbReference>
<dbReference type="SMART" id="SM00960">
    <property type="entry name" value="Robl_LC7"/>
    <property type="match status" value="1"/>
</dbReference>
<evidence type="ECO:0000313" key="3">
    <source>
        <dbReference type="Proteomes" id="UP000327294"/>
    </source>
</evidence>
<name>A0A5P8KCZ2_9ACTN</name>
<dbReference type="EMBL" id="CP045096">
    <property type="protein sequence ID" value="QFR01012.1"/>
    <property type="molecule type" value="Genomic_DNA"/>
</dbReference>
<feature type="domain" description="Roadblock/LAMTOR2" evidence="1">
    <location>
        <begin position="18"/>
        <end position="108"/>
    </location>
</feature>
<keyword evidence="3" id="KW-1185">Reference proteome</keyword>
<protein>
    <submittedName>
        <fullName evidence="2">Roadblock/LC7 domain-containing protein</fullName>
    </submittedName>
</protein>
<dbReference type="AlphaFoldDB" id="A0A5P8KCZ2"/>
<reference evidence="2 3" key="1">
    <citation type="submission" date="2019-10" db="EMBL/GenBank/DDBJ databases">
        <title>Streptomyces sp. strain GY16 isolated from leaves of Broussonetia papyrifera.</title>
        <authorList>
            <person name="Mo P."/>
        </authorList>
    </citation>
    <scope>NUCLEOTIDE SEQUENCE [LARGE SCALE GENOMIC DNA]</scope>
    <source>
        <strain evidence="2 3">GY16</strain>
    </source>
</reference>
<proteinExistence type="predicted"/>
<sequence>MRNTHDMTEQERPGPQLDWLLDGLVERIPEIHCAIVLSGDGLLIGKSKDIRFDDAEHLSAVGSGMHSLARGVARHFQGGEVQQTVIQMERAFLFVTAAGRGARLAAIASEEVDVGMMAFEMGTLVKQVGKYLSAAPRSETPSGYVQDA</sequence>
<accession>A0A5P8KCZ2</accession>
<dbReference type="PANTHER" id="PTHR36222">
    <property type="entry name" value="SERINE PROTEASE INHIBITOR RV3364C"/>
    <property type="match status" value="1"/>
</dbReference>